<evidence type="ECO:0000313" key="2">
    <source>
        <dbReference type="Proteomes" id="UP000620327"/>
    </source>
</evidence>
<organism evidence="1 2">
    <name type="scientific">Dysosmobacter segnis</name>
    <dbReference type="NCBI Taxonomy" id="2763042"/>
    <lineage>
        <taxon>Bacteria</taxon>
        <taxon>Bacillati</taxon>
        <taxon>Bacillota</taxon>
        <taxon>Clostridia</taxon>
        <taxon>Eubacteriales</taxon>
        <taxon>Oscillospiraceae</taxon>
        <taxon>Dysosmobacter</taxon>
    </lineage>
</organism>
<dbReference type="EMBL" id="JACOQI010000005">
    <property type="protein sequence ID" value="MBC5770000.1"/>
    <property type="molecule type" value="Genomic_DNA"/>
</dbReference>
<dbReference type="AlphaFoldDB" id="A0A923S6U9"/>
<dbReference type="Proteomes" id="UP000620327">
    <property type="component" value="Unassembled WGS sequence"/>
</dbReference>
<accession>A0A923S6U9</accession>
<dbReference type="RefSeq" id="WP_148337207.1">
    <property type="nucleotide sequence ID" value="NZ_JACOQI010000005.1"/>
</dbReference>
<comment type="caution">
    <text evidence="1">The sequence shown here is derived from an EMBL/GenBank/DDBJ whole genome shotgun (WGS) entry which is preliminary data.</text>
</comment>
<keyword evidence="2" id="KW-1185">Reference proteome</keyword>
<proteinExistence type="predicted"/>
<gene>
    <name evidence="1" type="ORF">H8Z83_06625</name>
</gene>
<name>A0A923S6U9_9FIRM</name>
<evidence type="ECO:0000313" key="1">
    <source>
        <dbReference type="EMBL" id="MBC5770000.1"/>
    </source>
</evidence>
<protein>
    <submittedName>
        <fullName evidence="1">Helix-turn-helix domain-containing protein</fullName>
    </submittedName>
</protein>
<sequence length="81" mass="9054">MDYMTISEAATKWNLSNRRIQTLCSQGRIPGAERAGYCWLLPKDAEKPVDARIKSGKYIGYSEKYKKPGKKNATDGLEGKA</sequence>
<reference evidence="1" key="1">
    <citation type="submission" date="2020-08" db="EMBL/GenBank/DDBJ databases">
        <title>Genome public.</title>
        <authorList>
            <person name="Liu C."/>
            <person name="Sun Q."/>
        </authorList>
    </citation>
    <scope>NUCLEOTIDE SEQUENCE</scope>
    <source>
        <strain evidence="1">BX15</strain>
    </source>
</reference>